<dbReference type="Pfam" id="PF01725">
    <property type="entry name" value="Ham1p_like"/>
    <property type="match status" value="1"/>
</dbReference>
<dbReference type="EMBL" id="BART01008290">
    <property type="protein sequence ID" value="GAG53590.1"/>
    <property type="molecule type" value="Genomic_DNA"/>
</dbReference>
<dbReference type="InterPro" id="IPR029001">
    <property type="entry name" value="ITPase-like_fam"/>
</dbReference>
<keyword evidence="2" id="KW-0378">Hydrolase</keyword>
<dbReference type="SUPFAM" id="SSF52972">
    <property type="entry name" value="ITPase-like"/>
    <property type="match status" value="1"/>
</dbReference>
<evidence type="ECO:0008006" key="4">
    <source>
        <dbReference type="Google" id="ProtNLM"/>
    </source>
</evidence>
<dbReference type="PANTHER" id="PTHR11067:SF9">
    <property type="entry name" value="INOSINE TRIPHOSPHATE PYROPHOSPHATASE"/>
    <property type="match status" value="1"/>
</dbReference>
<proteinExistence type="inferred from homology"/>
<dbReference type="InterPro" id="IPR002637">
    <property type="entry name" value="RdgB/HAM1"/>
</dbReference>
<feature type="non-terminal residue" evidence="3">
    <location>
        <position position="1"/>
    </location>
</feature>
<protein>
    <recommendedName>
        <fullName evidence="4">Non-canonical purine NTP pyrophosphatase</fullName>
    </recommendedName>
</protein>
<dbReference type="Gene3D" id="3.90.950.10">
    <property type="match status" value="1"/>
</dbReference>
<dbReference type="GO" id="GO:0009143">
    <property type="term" value="P:nucleoside triphosphate catabolic process"/>
    <property type="evidence" value="ECO:0007669"/>
    <property type="project" value="InterPro"/>
</dbReference>
<comment type="similarity">
    <text evidence="1">Belongs to the HAM1 NTPase family.</text>
</comment>
<dbReference type="AlphaFoldDB" id="X0YCJ0"/>
<gene>
    <name evidence="3" type="ORF">S01H4_18689</name>
</gene>
<evidence type="ECO:0000313" key="3">
    <source>
        <dbReference type="EMBL" id="GAG53590.1"/>
    </source>
</evidence>
<name>X0YCJ0_9ZZZZ</name>
<evidence type="ECO:0000256" key="1">
    <source>
        <dbReference type="ARBA" id="ARBA00008023"/>
    </source>
</evidence>
<dbReference type="GO" id="GO:0047429">
    <property type="term" value="F:nucleoside triphosphate diphosphatase activity"/>
    <property type="evidence" value="ECO:0007669"/>
    <property type="project" value="InterPro"/>
</dbReference>
<dbReference type="PANTHER" id="PTHR11067">
    <property type="entry name" value="INOSINE TRIPHOSPHATE PYROPHOSPHATASE/HAM1 PROTEIN"/>
    <property type="match status" value="1"/>
</dbReference>
<organism evidence="3">
    <name type="scientific">marine sediment metagenome</name>
    <dbReference type="NCBI Taxonomy" id="412755"/>
    <lineage>
        <taxon>unclassified sequences</taxon>
        <taxon>metagenomes</taxon>
        <taxon>ecological metagenomes</taxon>
    </lineage>
</organism>
<accession>X0YCJ0</accession>
<comment type="caution">
    <text evidence="3">The sequence shown here is derived from an EMBL/GenBank/DDBJ whole genome shotgun (WGS) entry which is preliminary data.</text>
</comment>
<evidence type="ECO:0000256" key="2">
    <source>
        <dbReference type="ARBA" id="ARBA00022801"/>
    </source>
</evidence>
<sequence length="125" mass="13487">RPGIYSARYSGENATDEDNNDLLLKELADTPTKKRGAGYYCHVAVADPTGEIRAESSGICRGRIRTERAGSNGFGYDPLFEVVEYHRTFGELGPSVKEALSHRARATRAIVPQLVALASSGTMVG</sequence>
<dbReference type="CDD" id="cd00515">
    <property type="entry name" value="HAM1"/>
    <property type="match status" value="1"/>
</dbReference>
<reference evidence="3" key="1">
    <citation type="journal article" date="2014" name="Front. Microbiol.">
        <title>High frequency of phylogenetically diverse reductive dehalogenase-homologous genes in deep subseafloor sedimentary metagenomes.</title>
        <authorList>
            <person name="Kawai M."/>
            <person name="Futagami T."/>
            <person name="Toyoda A."/>
            <person name="Takaki Y."/>
            <person name="Nishi S."/>
            <person name="Hori S."/>
            <person name="Arai W."/>
            <person name="Tsubouchi T."/>
            <person name="Morono Y."/>
            <person name="Uchiyama I."/>
            <person name="Ito T."/>
            <person name="Fujiyama A."/>
            <person name="Inagaki F."/>
            <person name="Takami H."/>
        </authorList>
    </citation>
    <scope>NUCLEOTIDE SEQUENCE</scope>
    <source>
        <strain evidence="3">Expedition CK06-06</strain>
    </source>
</reference>
<dbReference type="GO" id="GO:0005829">
    <property type="term" value="C:cytosol"/>
    <property type="evidence" value="ECO:0007669"/>
    <property type="project" value="TreeGrafter"/>
</dbReference>